<proteinExistence type="predicted"/>
<dbReference type="GO" id="GO:0042981">
    <property type="term" value="P:regulation of apoptotic process"/>
    <property type="evidence" value="ECO:0007669"/>
    <property type="project" value="TreeGrafter"/>
</dbReference>
<dbReference type="InterPro" id="IPR003508">
    <property type="entry name" value="CIDE-N_dom"/>
</dbReference>
<sequence length="185" mass="19826">KAWPTPAPPPRPFWVCDHRRGRPRGVLAAGLEELRGQAAEALGLPLPVELVLAEDGTAVDTEGFLGALPPHTPLVALGPGQRWEPPKVSPRNPQPPPPSGVARVTVALARAGPQDLVGRLRVTAAVRGLRCDVVGLGPERLLRWVELLRLLAATTRAVGQSLLNLSALLRRLLDSAPQRGRAYEH</sequence>
<dbReference type="Pfam" id="PF02017">
    <property type="entry name" value="CIDE-N"/>
    <property type="match status" value="1"/>
</dbReference>
<protein>
    <recommendedName>
        <fullName evidence="3">CIDE-N domain-containing protein</fullName>
    </recommendedName>
</protein>
<reference evidence="4" key="2">
    <citation type="submission" date="2025-09" db="UniProtKB">
        <authorList>
            <consortium name="Ensembl"/>
        </authorList>
    </citation>
    <scope>IDENTIFICATION</scope>
</reference>
<feature type="domain" description="CIDE-N" evidence="3">
    <location>
        <begin position="9"/>
        <end position="85"/>
    </location>
</feature>
<keyword evidence="5" id="KW-1185">Reference proteome</keyword>
<evidence type="ECO:0000313" key="5">
    <source>
        <dbReference type="Proteomes" id="UP000694556"/>
    </source>
</evidence>
<dbReference type="SMART" id="SM00266">
    <property type="entry name" value="CAD"/>
    <property type="match status" value="1"/>
</dbReference>
<accession>A0A8C3CRH2</accession>
<organism evidence="4 5">
    <name type="scientific">Cairina moschata</name>
    <name type="common">Muscovy duck</name>
    <dbReference type="NCBI Taxonomy" id="8855"/>
    <lineage>
        <taxon>Eukaryota</taxon>
        <taxon>Metazoa</taxon>
        <taxon>Chordata</taxon>
        <taxon>Craniata</taxon>
        <taxon>Vertebrata</taxon>
        <taxon>Euteleostomi</taxon>
        <taxon>Archelosauria</taxon>
        <taxon>Archosauria</taxon>
        <taxon>Dinosauria</taxon>
        <taxon>Saurischia</taxon>
        <taxon>Theropoda</taxon>
        <taxon>Coelurosauria</taxon>
        <taxon>Aves</taxon>
        <taxon>Neognathae</taxon>
        <taxon>Galloanserae</taxon>
        <taxon>Anseriformes</taxon>
        <taxon>Anatidae</taxon>
        <taxon>Anatinae</taxon>
        <taxon>Cairina</taxon>
    </lineage>
</organism>
<dbReference type="Ensembl" id="ENSCMMT00000024797.1">
    <property type="protein sequence ID" value="ENSCMMP00000022647.1"/>
    <property type="gene ID" value="ENSCMMG00000014181.1"/>
</dbReference>
<dbReference type="PANTHER" id="PTHR12306">
    <property type="entry name" value="CELL DEATH ACTIVATOR CIDE"/>
    <property type="match status" value="1"/>
</dbReference>
<name>A0A8C3CRH2_CAIMO</name>
<dbReference type="GO" id="GO:0006915">
    <property type="term" value="P:apoptotic process"/>
    <property type="evidence" value="ECO:0007669"/>
    <property type="project" value="UniProtKB-UniRule"/>
</dbReference>
<dbReference type="AlphaFoldDB" id="A0A8C3CRH2"/>
<dbReference type="SUPFAM" id="SSF54277">
    <property type="entry name" value="CAD &amp; PB1 domains"/>
    <property type="match status" value="1"/>
</dbReference>
<evidence type="ECO:0000313" key="4">
    <source>
        <dbReference type="Ensembl" id="ENSCMMP00000022647.1"/>
    </source>
</evidence>
<dbReference type="PANTHER" id="PTHR12306:SF15">
    <property type="entry name" value="DNAATION FACTOR-RELATED PROTEIN 1, ISOFORM B-RELATED"/>
    <property type="match status" value="1"/>
</dbReference>
<evidence type="ECO:0000259" key="3">
    <source>
        <dbReference type="PROSITE" id="PS51135"/>
    </source>
</evidence>
<dbReference type="Proteomes" id="UP000694556">
    <property type="component" value="Unassembled WGS sequence"/>
</dbReference>
<reference evidence="4" key="1">
    <citation type="submission" date="2025-08" db="UniProtKB">
        <authorList>
            <consortium name="Ensembl"/>
        </authorList>
    </citation>
    <scope>IDENTIFICATION</scope>
</reference>
<dbReference type="PROSITE" id="PS51135">
    <property type="entry name" value="CIDE_N"/>
    <property type="match status" value="1"/>
</dbReference>
<evidence type="ECO:0000256" key="2">
    <source>
        <dbReference type="PROSITE-ProRule" id="PRU00447"/>
    </source>
</evidence>
<evidence type="ECO:0000256" key="1">
    <source>
        <dbReference type="ARBA" id="ARBA00022703"/>
    </source>
</evidence>
<dbReference type="Gene3D" id="3.10.20.10">
    <property type="match status" value="1"/>
</dbReference>
<keyword evidence="1 2" id="KW-0053">Apoptosis</keyword>